<reference evidence="4" key="2">
    <citation type="journal article" date="2021" name="PeerJ">
        <title>Extensive microbial diversity within the chicken gut microbiome revealed by metagenomics and culture.</title>
        <authorList>
            <person name="Gilroy R."/>
            <person name="Ravi A."/>
            <person name="Getino M."/>
            <person name="Pursley I."/>
            <person name="Horton D.L."/>
            <person name="Alikhan N.F."/>
            <person name="Baker D."/>
            <person name="Gharbi K."/>
            <person name="Hall N."/>
            <person name="Watson M."/>
            <person name="Adriaenssens E.M."/>
            <person name="Foster-Nyarko E."/>
            <person name="Jarju S."/>
            <person name="Secka A."/>
            <person name="Antonio M."/>
            <person name="Oren A."/>
            <person name="Chaudhuri R.R."/>
            <person name="La Ragione R."/>
            <person name="Hildebrand F."/>
            <person name="Pallen M.J."/>
        </authorList>
    </citation>
    <scope>NUCLEOTIDE SEQUENCE</scope>
    <source>
        <strain evidence="4">ChiHcec3-6078</strain>
    </source>
</reference>
<evidence type="ECO:0000256" key="2">
    <source>
        <dbReference type="SAM" id="Phobius"/>
    </source>
</evidence>
<dbReference type="Gene3D" id="3.60.40.10">
    <property type="entry name" value="PPM-type phosphatase domain"/>
    <property type="match status" value="1"/>
</dbReference>
<dbReference type="Gene3D" id="3.30.565.10">
    <property type="entry name" value="Histidine kinase-like ATPase, C-terminal domain"/>
    <property type="match status" value="1"/>
</dbReference>
<sequence length="663" mass="74297">MKYTDVIEKMYNDEAYHIAYTVRESLDGDWIEGAAADIRAADDDELSQVSRQIQEDGEYQRIRSLLDMVREQMGANYIYIADQTDGRGKVISTLTYLVDADNPDDDMEPFQPGDKSPMNESFLEDSRYIYETGSRSDNYFYSHSDFGYNTSAIVPVENSAGEIVAIIGVELAMKTLEAARTEYVIYVILLGALLTAIVITAFLVYLRRAVIRPIQLVTEEADAFVHNETEVSERLLQISTGDEIEQMAGSVRQMEIDINRYISELTAVTAERERIGAELNIAAKIQTDMLPSIFPPFPEREEFDLYASMTPAKEVGGDFYDFFMIDEDRLAMVIADVSGKGVPAALFMVISKTLLKNYAQSGLSAREVLETVNDKLCENNHADMFVTAWIGILRISTGEMDCANAGHEYPVIRRGNGEYGLLKDKHGFVLAGMENIRQHGYEICLEPGDSLFLYTDGVPEAMGPGEELFGTARMLEALNMAAEESPQETLAVVKKEIEQFTEDCPQFDDITMMCFHYKGTAGILSEDIHASVTLKASDENLPKVTKLAEQKMQDAGVPVKVQSQINIVIDEIFSNIAKYAYFPDTGYVTVDICIERSPETVELTFRDNGIPYDPLKRKDPDISSTAEEREGGGMGIYIVKQTMDAVFYQYRNGQNILQIKKNF</sequence>
<dbReference type="PANTHER" id="PTHR43156">
    <property type="entry name" value="STAGE II SPORULATION PROTEIN E-RELATED"/>
    <property type="match status" value="1"/>
</dbReference>
<gene>
    <name evidence="4" type="ORF">IAC50_04600</name>
</gene>
<name>A0A9D1I0K3_9FIRM</name>
<dbReference type="Proteomes" id="UP000824090">
    <property type="component" value="Unassembled WGS sequence"/>
</dbReference>
<comment type="caution">
    <text evidence="4">The sequence shown here is derived from an EMBL/GenBank/DDBJ whole genome shotgun (WGS) entry which is preliminary data.</text>
</comment>
<feature type="domain" description="PPM-type phosphatase" evidence="3">
    <location>
        <begin position="300"/>
        <end position="517"/>
    </location>
</feature>
<dbReference type="InterPro" id="IPR001932">
    <property type="entry name" value="PPM-type_phosphatase-like_dom"/>
</dbReference>
<dbReference type="EMBL" id="DVMP01000085">
    <property type="protein sequence ID" value="HIU25754.1"/>
    <property type="molecule type" value="Genomic_DNA"/>
</dbReference>
<dbReference type="Pfam" id="PF07228">
    <property type="entry name" value="SpoIIE"/>
    <property type="match status" value="1"/>
</dbReference>
<evidence type="ECO:0000313" key="4">
    <source>
        <dbReference type="EMBL" id="HIU25754.1"/>
    </source>
</evidence>
<dbReference type="SUPFAM" id="SSF55874">
    <property type="entry name" value="ATPase domain of HSP90 chaperone/DNA topoisomerase II/histidine kinase"/>
    <property type="match status" value="1"/>
</dbReference>
<proteinExistence type="predicted"/>
<feature type="transmembrane region" description="Helical" evidence="2">
    <location>
        <begin position="183"/>
        <end position="206"/>
    </location>
</feature>
<keyword evidence="2" id="KW-0812">Transmembrane</keyword>
<accession>A0A9D1I0K3</accession>
<keyword evidence="2" id="KW-0472">Membrane</keyword>
<dbReference type="CDD" id="cd16936">
    <property type="entry name" value="HATPase_RsbW-like"/>
    <property type="match status" value="1"/>
</dbReference>
<dbReference type="SMART" id="SM00331">
    <property type="entry name" value="PP2C_SIG"/>
    <property type="match status" value="1"/>
</dbReference>
<reference evidence="4" key="1">
    <citation type="submission" date="2020-10" db="EMBL/GenBank/DDBJ databases">
        <authorList>
            <person name="Gilroy R."/>
        </authorList>
    </citation>
    <scope>NUCLEOTIDE SEQUENCE</scope>
    <source>
        <strain evidence="4">ChiHcec3-6078</strain>
    </source>
</reference>
<dbReference type="SUPFAM" id="SSF81606">
    <property type="entry name" value="PP2C-like"/>
    <property type="match status" value="1"/>
</dbReference>
<organism evidence="4 5">
    <name type="scientific">Candidatus Allocopromorpha excrementigallinarum</name>
    <dbReference type="NCBI Taxonomy" id="2840742"/>
    <lineage>
        <taxon>Bacteria</taxon>
        <taxon>Bacillati</taxon>
        <taxon>Bacillota</taxon>
        <taxon>Clostridia</taxon>
        <taxon>Eubacteriales</taxon>
        <taxon>Eubacteriaceae</taxon>
        <taxon>Eubacteriaceae incertae sedis</taxon>
        <taxon>Candidatus Allocopromorpha</taxon>
    </lineage>
</organism>
<evidence type="ECO:0000256" key="1">
    <source>
        <dbReference type="ARBA" id="ARBA00022801"/>
    </source>
</evidence>
<evidence type="ECO:0000259" key="3">
    <source>
        <dbReference type="SMART" id="SM00331"/>
    </source>
</evidence>
<dbReference type="Gene3D" id="6.10.340.10">
    <property type="match status" value="1"/>
</dbReference>
<protein>
    <submittedName>
        <fullName evidence="4">SpoIIE family protein phosphatase</fullName>
    </submittedName>
</protein>
<dbReference type="InterPro" id="IPR003594">
    <property type="entry name" value="HATPase_dom"/>
</dbReference>
<dbReference type="InterPro" id="IPR036457">
    <property type="entry name" value="PPM-type-like_dom_sf"/>
</dbReference>
<evidence type="ECO:0000313" key="5">
    <source>
        <dbReference type="Proteomes" id="UP000824090"/>
    </source>
</evidence>
<dbReference type="InterPro" id="IPR052016">
    <property type="entry name" value="Bact_Sigma-Reg"/>
</dbReference>
<dbReference type="AlphaFoldDB" id="A0A9D1I0K3"/>
<keyword evidence="1" id="KW-0378">Hydrolase</keyword>
<dbReference type="InterPro" id="IPR036890">
    <property type="entry name" value="HATPase_C_sf"/>
</dbReference>
<dbReference type="GO" id="GO:0016791">
    <property type="term" value="F:phosphatase activity"/>
    <property type="evidence" value="ECO:0007669"/>
    <property type="project" value="TreeGrafter"/>
</dbReference>
<keyword evidence="2" id="KW-1133">Transmembrane helix</keyword>
<dbReference type="Pfam" id="PF13581">
    <property type="entry name" value="HATPase_c_2"/>
    <property type="match status" value="1"/>
</dbReference>
<dbReference type="PANTHER" id="PTHR43156:SF2">
    <property type="entry name" value="STAGE II SPORULATION PROTEIN E"/>
    <property type="match status" value="1"/>
</dbReference>